<dbReference type="CDD" id="cd22159">
    <property type="entry name" value="F-box_AtTIR1-like"/>
    <property type="match status" value="1"/>
</dbReference>
<evidence type="ECO:0000259" key="1">
    <source>
        <dbReference type="Pfam" id="PF18511"/>
    </source>
</evidence>
<organism evidence="3 4">
    <name type="scientific">Lactuca saligna</name>
    <name type="common">Willowleaf lettuce</name>
    <dbReference type="NCBI Taxonomy" id="75948"/>
    <lineage>
        <taxon>Eukaryota</taxon>
        <taxon>Viridiplantae</taxon>
        <taxon>Streptophyta</taxon>
        <taxon>Embryophyta</taxon>
        <taxon>Tracheophyta</taxon>
        <taxon>Spermatophyta</taxon>
        <taxon>Magnoliopsida</taxon>
        <taxon>eudicotyledons</taxon>
        <taxon>Gunneridae</taxon>
        <taxon>Pentapetalae</taxon>
        <taxon>asterids</taxon>
        <taxon>campanulids</taxon>
        <taxon>Asterales</taxon>
        <taxon>Asteraceae</taxon>
        <taxon>Cichorioideae</taxon>
        <taxon>Cichorieae</taxon>
        <taxon>Lactucinae</taxon>
        <taxon>Lactuca</taxon>
    </lineage>
</organism>
<dbReference type="InterPro" id="IPR041567">
    <property type="entry name" value="COI1_F-box"/>
</dbReference>
<evidence type="ECO:0008006" key="5">
    <source>
        <dbReference type="Google" id="ProtNLM"/>
    </source>
</evidence>
<evidence type="ECO:0000313" key="4">
    <source>
        <dbReference type="Proteomes" id="UP001177003"/>
    </source>
</evidence>
<sequence length="583" mass="65377">MSHLPEEVVEIIINRLTSNRDRNSASLINKLWYTVDRYSRRVVYVANCYALSPERVVARFPMLRSLTLRGKPNISDSRLFPRDWGGSVDPWIEAMSKNCRSLEELRLKRMVVSDRSLELTSVSFPYFKSLILSSCSGFTITGLSAVASNCSMLEQLEVEKSDVTDNSGGEWLSNFPESLSSLVSLNISCIKGLVNPTDLVRLVARSPNLTNLTLNKTVTADTIRRILLKAPQLMHLGVGSNIPHLEIQSYIQLSSSFHKCKSIQSITFFYLVPPMLLRAISPICPNLVHVNMRYATGIQSSELINFIKKCPKLRRLWILDSIGDEGLEVVSYTCKNLEDLRVFHGRAEIGVTEVGLTAISTGCQQLKSLTYFCKRMTNATLVSFSKNCPKTTCFRLIISTPKQPDHTTQQPLDDGLGAIVHSCKNLRKLSLSGLLLTDQVFLYIGMYAEKLEALSVSDAGESDAGMHYLFNGCKNLRNVEMINCPFGFDFDDGDGVCSSLFEEYGSCMRSVWMSSCRTTLGGCKMIAQRIDSLNVEVINKEGDIREEEEEEEYPDDDMKVDNLYMYQALDGPRADSPSHVWTL</sequence>
<dbReference type="InterPro" id="IPR041101">
    <property type="entry name" value="Transp_inhibit"/>
</dbReference>
<feature type="domain" description="COI1 F-box" evidence="1">
    <location>
        <begin position="2"/>
        <end position="41"/>
    </location>
</feature>
<dbReference type="AlphaFoldDB" id="A0AA35ZYX1"/>
<keyword evidence="4" id="KW-1185">Reference proteome</keyword>
<dbReference type="SUPFAM" id="SSF52047">
    <property type="entry name" value="RNI-like"/>
    <property type="match status" value="2"/>
</dbReference>
<name>A0AA35ZYX1_LACSI</name>
<dbReference type="InterPro" id="IPR006553">
    <property type="entry name" value="Leu-rich_rpt_Cys-con_subtyp"/>
</dbReference>
<dbReference type="PANTHER" id="PTHR16134">
    <property type="entry name" value="F-BOX/TPR REPEAT PROTEIN POF3"/>
    <property type="match status" value="1"/>
</dbReference>
<dbReference type="Gene3D" id="3.80.10.10">
    <property type="entry name" value="Ribonuclease Inhibitor"/>
    <property type="match status" value="1"/>
</dbReference>
<feature type="domain" description="Transport inhibitor response 1" evidence="2">
    <location>
        <begin position="61"/>
        <end position="107"/>
    </location>
</feature>
<dbReference type="FunFam" id="1.20.1280.50:FF:000023">
    <property type="entry name" value="F-box/LRR-repeat protein 4"/>
    <property type="match status" value="1"/>
</dbReference>
<evidence type="ECO:0000313" key="3">
    <source>
        <dbReference type="EMBL" id="CAI9301484.1"/>
    </source>
</evidence>
<reference evidence="3" key="1">
    <citation type="submission" date="2023-04" db="EMBL/GenBank/DDBJ databases">
        <authorList>
            <person name="Vijverberg K."/>
            <person name="Xiong W."/>
            <person name="Schranz E."/>
        </authorList>
    </citation>
    <scope>NUCLEOTIDE SEQUENCE</scope>
</reference>
<proteinExistence type="predicted"/>
<dbReference type="Pfam" id="PF18791">
    <property type="entry name" value="Transp_inhibit"/>
    <property type="match status" value="1"/>
</dbReference>
<dbReference type="Gene3D" id="1.20.1280.50">
    <property type="match status" value="1"/>
</dbReference>
<dbReference type="PANTHER" id="PTHR16134:SF45">
    <property type="entry name" value="PROTEIN AUXIN SIGNALING F-BOX 3"/>
    <property type="match status" value="1"/>
</dbReference>
<dbReference type="InterPro" id="IPR032675">
    <property type="entry name" value="LRR_dom_sf"/>
</dbReference>
<dbReference type="Pfam" id="PF18511">
    <property type="entry name" value="F-box_5"/>
    <property type="match status" value="1"/>
</dbReference>
<gene>
    <name evidence="3" type="ORF">LSALG_LOCUS40031</name>
</gene>
<dbReference type="EMBL" id="OX465085">
    <property type="protein sequence ID" value="CAI9301484.1"/>
    <property type="molecule type" value="Genomic_DNA"/>
</dbReference>
<dbReference type="Proteomes" id="UP001177003">
    <property type="component" value="Chromosome 9"/>
</dbReference>
<accession>A0AA35ZYX1</accession>
<dbReference type="SMART" id="SM00367">
    <property type="entry name" value="LRR_CC"/>
    <property type="match status" value="6"/>
</dbReference>
<protein>
    <recommendedName>
        <fullName evidence="5">F-box domain-containing protein</fullName>
    </recommendedName>
</protein>
<evidence type="ECO:0000259" key="2">
    <source>
        <dbReference type="Pfam" id="PF18791"/>
    </source>
</evidence>